<sequence>LNAFSGKLIIFAILLPYIITWLQYLALADLTAATEEDTSATTTLISNTTGEISTESSQLTKSVRNIHLLLSFANSVEHSSVEGDILSEGPRDASSSQICIVRELSRWYCPWNGPYDVVVWRICDLGQATFSAIRIQFLLVLLRYACL</sequence>
<dbReference type="AlphaFoldDB" id="A0A914R899"/>
<organism evidence="2 3">
    <name type="scientific">Parascaris equorum</name>
    <name type="common">Equine roundworm</name>
    <dbReference type="NCBI Taxonomy" id="6256"/>
    <lineage>
        <taxon>Eukaryota</taxon>
        <taxon>Metazoa</taxon>
        <taxon>Ecdysozoa</taxon>
        <taxon>Nematoda</taxon>
        <taxon>Chromadorea</taxon>
        <taxon>Rhabditida</taxon>
        <taxon>Spirurina</taxon>
        <taxon>Ascaridomorpha</taxon>
        <taxon>Ascaridoidea</taxon>
        <taxon>Ascarididae</taxon>
        <taxon>Parascaris</taxon>
    </lineage>
</organism>
<keyword evidence="2" id="KW-1185">Reference proteome</keyword>
<proteinExistence type="predicted"/>
<evidence type="ECO:0000313" key="3">
    <source>
        <dbReference type="WBParaSite" id="PEQ_0000248301-mRNA-1"/>
    </source>
</evidence>
<feature type="transmembrane region" description="Helical" evidence="1">
    <location>
        <begin position="6"/>
        <end position="27"/>
    </location>
</feature>
<keyword evidence="1" id="KW-0472">Membrane</keyword>
<name>A0A914R899_PAREQ</name>
<dbReference type="Proteomes" id="UP000887564">
    <property type="component" value="Unplaced"/>
</dbReference>
<keyword evidence="1" id="KW-1133">Transmembrane helix</keyword>
<dbReference type="WBParaSite" id="PEQ_0000248301-mRNA-1">
    <property type="protein sequence ID" value="PEQ_0000248301-mRNA-1"/>
    <property type="gene ID" value="PEQ_0000248301"/>
</dbReference>
<evidence type="ECO:0000256" key="1">
    <source>
        <dbReference type="SAM" id="Phobius"/>
    </source>
</evidence>
<keyword evidence="1" id="KW-0812">Transmembrane</keyword>
<protein>
    <submittedName>
        <fullName evidence="3">Uncharacterized protein</fullName>
    </submittedName>
</protein>
<reference evidence="3" key="1">
    <citation type="submission" date="2022-11" db="UniProtKB">
        <authorList>
            <consortium name="WormBaseParasite"/>
        </authorList>
    </citation>
    <scope>IDENTIFICATION</scope>
</reference>
<evidence type="ECO:0000313" key="2">
    <source>
        <dbReference type="Proteomes" id="UP000887564"/>
    </source>
</evidence>
<accession>A0A914R899</accession>